<dbReference type="InterPro" id="IPR052022">
    <property type="entry name" value="26kDa_periplasmic_antigen"/>
</dbReference>
<dbReference type="KEGG" id="csq:CSCA_1986"/>
<proteinExistence type="predicted"/>
<dbReference type="Proteomes" id="UP000033115">
    <property type="component" value="Chromosome"/>
</dbReference>
<evidence type="ECO:0008006" key="4">
    <source>
        <dbReference type="Google" id="ProtNLM"/>
    </source>
</evidence>
<accession>A0A0E3GQT1</accession>
<dbReference type="InterPro" id="IPR007497">
    <property type="entry name" value="SIMPL/DUF541"/>
</dbReference>
<gene>
    <name evidence="2" type="ORF">CSCA_1986</name>
</gene>
<dbReference type="Pfam" id="PF04402">
    <property type="entry name" value="SIMPL"/>
    <property type="match status" value="1"/>
</dbReference>
<organism evidence="2 3">
    <name type="scientific">Clostridium scatologenes</name>
    <dbReference type="NCBI Taxonomy" id="1548"/>
    <lineage>
        <taxon>Bacteria</taxon>
        <taxon>Bacillati</taxon>
        <taxon>Bacillota</taxon>
        <taxon>Clostridia</taxon>
        <taxon>Eubacteriales</taxon>
        <taxon>Clostridiaceae</taxon>
        <taxon>Clostridium</taxon>
    </lineage>
</organism>
<feature type="chain" id="PRO_5002410355" description="Outer membrane protein" evidence="1">
    <location>
        <begin position="35"/>
        <end position="253"/>
    </location>
</feature>
<protein>
    <recommendedName>
        <fullName evidence="4">Outer membrane protein</fullName>
    </recommendedName>
</protein>
<dbReference type="Gene3D" id="3.30.70.2970">
    <property type="entry name" value="Protein of unknown function (DUF541), domain 2"/>
    <property type="match status" value="1"/>
</dbReference>
<dbReference type="AlphaFoldDB" id="A0A0E3GQT1"/>
<evidence type="ECO:0000256" key="1">
    <source>
        <dbReference type="SAM" id="SignalP"/>
    </source>
</evidence>
<feature type="signal peptide" evidence="1">
    <location>
        <begin position="1"/>
        <end position="34"/>
    </location>
</feature>
<keyword evidence="3" id="KW-1185">Reference proteome</keyword>
<evidence type="ECO:0000313" key="3">
    <source>
        <dbReference type="Proteomes" id="UP000033115"/>
    </source>
</evidence>
<keyword evidence="1" id="KW-0732">Signal</keyword>
<dbReference type="Gene3D" id="3.30.110.170">
    <property type="entry name" value="Protein of unknown function (DUF541), domain 1"/>
    <property type="match status" value="1"/>
</dbReference>
<dbReference type="PANTHER" id="PTHR34387:SF1">
    <property type="entry name" value="PERIPLASMIC IMMUNOGENIC PROTEIN"/>
    <property type="match status" value="1"/>
</dbReference>
<dbReference type="HOGENOM" id="CLU_080344_1_2_9"/>
<dbReference type="STRING" id="1548.CSCA_1986"/>
<dbReference type="PANTHER" id="PTHR34387">
    <property type="entry name" value="SLR1258 PROTEIN"/>
    <property type="match status" value="1"/>
</dbReference>
<dbReference type="GO" id="GO:0006974">
    <property type="term" value="P:DNA damage response"/>
    <property type="evidence" value="ECO:0007669"/>
    <property type="project" value="TreeGrafter"/>
</dbReference>
<reference evidence="2 3" key="1">
    <citation type="journal article" date="2015" name="J. Biotechnol.">
        <title>Complete genome sequence of a malodorant-producing acetogen, Clostridium scatologenes ATCC 25775(T).</title>
        <authorList>
            <person name="Zhu Z."/>
            <person name="Guo T."/>
            <person name="Zheng H."/>
            <person name="Song T."/>
            <person name="Ouyang P."/>
            <person name="Xie J."/>
        </authorList>
    </citation>
    <scope>NUCLEOTIDE SEQUENCE [LARGE SCALE GENOMIC DNA]</scope>
    <source>
        <strain evidence="2 3">ATCC 25775</strain>
    </source>
</reference>
<name>A0A0E3GQT1_CLOSL</name>
<dbReference type="RefSeq" id="WP_029163707.1">
    <property type="nucleotide sequence ID" value="NZ_CP009933.1"/>
</dbReference>
<evidence type="ECO:0000313" key="2">
    <source>
        <dbReference type="EMBL" id="AKA69111.1"/>
    </source>
</evidence>
<dbReference type="EMBL" id="CP009933">
    <property type="protein sequence ID" value="AKA69111.1"/>
    <property type="molecule type" value="Genomic_DNA"/>
</dbReference>
<sequence length="253" mass="27057">MKNNNLLRSKFSFIFALAFAFILAFQFGASKVLAADSSTASADTARTINVTGDGEVTATPDIAYLYLGVTVDKSSTIDAQNTASTEMNNVIAAIKKEGIQNEEIKTDDYSIRPKYNYDKNTGASTLAGYTVSNTLKVTVKDISKAGQVIDTAVKNGANISNGISFGVSNYEKYYNTALQNALSNAQNKAQSISSFLGVKLTSPVKITETSSGVPNDYPVPLYDKTSLSNSSASTSINSGTYKIRANVSLVYQY</sequence>